<dbReference type="Proteomes" id="UP000000488">
    <property type="component" value="Chromosome"/>
</dbReference>
<protein>
    <recommendedName>
        <fullName evidence="1">DUSAM domain-containing protein</fullName>
    </recommendedName>
</protein>
<reference evidence="2 3" key="1">
    <citation type="journal article" date="2011" name="J. Bacteriol.">
        <title>Genome sequence of the halotolerant marine bacterium Myxococcus fulvus HW-1.</title>
        <authorList>
            <person name="Li Z.F."/>
            <person name="Li X."/>
            <person name="Liu H."/>
            <person name="Liu X."/>
            <person name="Han K."/>
            <person name="Wu Z.H."/>
            <person name="Hu W."/>
            <person name="Li F.F."/>
            <person name="Li Y.Z."/>
        </authorList>
    </citation>
    <scope>NUCLEOTIDE SEQUENCE [LARGE SCALE GENOMIC DNA]</scope>
    <source>
        <strain evidence="3">ATCC BAA-855 / HW-1</strain>
    </source>
</reference>
<gene>
    <name evidence="2" type="ordered locus">LILAB_04970</name>
</gene>
<dbReference type="InterPro" id="IPR011753">
    <property type="entry name" value="DUSAM_dom"/>
</dbReference>
<evidence type="ECO:0000259" key="1">
    <source>
        <dbReference type="Pfam" id="PF09543"/>
    </source>
</evidence>
<evidence type="ECO:0000313" key="2">
    <source>
        <dbReference type="EMBL" id="AEI62915.1"/>
    </source>
</evidence>
<dbReference type="NCBIfam" id="TIGR02267">
    <property type="entry name" value="DUSAM domain"/>
    <property type="match status" value="1"/>
</dbReference>
<sequence length="126" mass="13879">MADDLDWDPIRALARRVLRDGEPLALTAEVRDLLVRTALEVGLSQADAASALVSSTSALELLRECSSRISEGSSRMVNALHRMYQHKRAGDLDSARQEMRDVLAAEVVPHYRAVAQGQLNLLDDEP</sequence>
<feature type="domain" description="DUSAM" evidence="1">
    <location>
        <begin position="6"/>
        <end position="120"/>
    </location>
</feature>
<dbReference type="HOGENOM" id="CLU_161985_0_0_7"/>
<accession>F8CNJ8</accession>
<proteinExistence type="predicted"/>
<dbReference type="AlphaFoldDB" id="F8CNJ8"/>
<name>F8CNJ8_MYXFH</name>
<dbReference type="EMBL" id="CP002830">
    <property type="protein sequence ID" value="AEI62915.1"/>
    <property type="molecule type" value="Genomic_DNA"/>
</dbReference>
<organism evidence="2 3">
    <name type="scientific">Myxococcus fulvus (strain ATCC BAA-855 / HW-1)</name>
    <dbReference type="NCBI Taxonomy" id="483219"/>
    <lineage>
        <taxon>Bacteria</taxon>
        <taxon>Pseudomonadati</taxon>
        <taxon>Myxococcota</taxon>
        <taxon>Myxococcia</taxon>
        <taxon>Myxococcales</taxon>
        <taxon>Cystobacterineae</taxon>
        <taxon>Myxococcaceae</taxon>
        <taxon>Myxococcus</taxon>
    </lineage>
</organism>
<dbReference type="KEGG" id="mfu:LILAB_04970"/>
<evidence type="ECO:0000313" key="3">
    <source>
        <dbReference type="Proteomes" id="UP000000488"/>
    </source>
</evidence>
<dbReference type="Pfam" id="PF09543">
    <property type="entry name" value="DUF2379"/>
    <property type="match status" value="1"/>
</dbReference>